<organism evidence="1 2">
    <name type="scientific">Roseateles oligotrophus</name>
    <dbReference type="NCBI Taxonomy" id="1769250"/>
    <lineage>
        <taxon>Bacteria</taxon>
        <taxon>Pseudomonadati</taxon>
        <taxon>Pseudomonadota</taxon>
        <taxon>Betaproteobacteria</taxon>
        <taxon>Burkholderiales</taxon>
        <taxon>Sphaerotilaceae</taxon>
        <taxon>Roseateles</taxon>
    </lineage>
</organism>
<proteinExistence type="predicted"/>
<dbReference type="Proteomes" id="UP001209701">
    <property type="component" value="Unassembled WGS sequence"/>
</dbReference>
<gene>
    <name evidence="1" type="ORF">LNV07_13000</name>
</gene>
<evidence type="ECO:0000313" key="2">
    <source>
        <dbReference type="Proteomes" id="UP001209701"/>
    </source>
</evidence>
<dbReference type="RefSeq" id="WP_263571583.1">
    <property type="nucleotide sequence ID" value="NZ_JAJIRN010000005.1"/>
</dbReference>
<accession>A0ABT2YG46</accession>
<comment type="caution">
    <text evidence="1">The sequence shown here is derived from an EMBL/GenBank/DDBJ whole genome shotgun (WGS) entry which is preliminary data.</text>
</comment>
<dbReference type="Pfam" id="PF06676">
    <property type="entry name" value="DUF1178"/>
    <property type="match status" value="1"/>
</dbReference>
<name>A0ABT2YG46_9BURK</name>
<evidence type="ECO:0000313" key="1">
    <source>
        <dbReference type="EMBL" id="MCV2368999.1"/>
    </source>
</evidence>
<protein>
    <submittedName>
        <fullName evidence="1">DUF1178 family protein</fullName>
    </submittedName>
</protein>
<reference evidence="1 2" key="1">
    <citation type="submission" date="2021-11" db="EMBL/GenBank/DDBJ databases">
        <authorList>
            <person name="Liang Q."/>
            <person name="Mou H."/>
            <person name="Liu Z."/>
        </authorList>
    </citation>
    <scope>NUCLEOTIDE SEQUENCE [LARGE SCALE GENOMIC DNA]</scope>
    <source>
        <strain evidence="1 2">CHU3</strain>
    </source>
</reference>
<sequence>MLVLNLCCGNDHRFEGWFGSAQDFESQVERTLIACPICTDHRVKRLPTAPHLNVSHIRAGTKAPEAIKATQAATSAPITAQAPQGELQRKMQEAVAQVLANTEDVGDRFAEEARRIHYGETAAHGIRGQASVAEVADLVEEGIAVLPLALPAAFKGQMQ</sequence>
<dbReference type="EMBL" id="JAJIRN010000005">
    <property type="protein sequence ID" value="MCV2368999.1"/>
    <property type="molecule type" value="Genomic_DNA"/>
</dbReference>
<dbReference type="PIRSF" id="PIRSF032131">
    <property type="entry name" value="UCP032131"/>
    <property type="match status" value="1"/>
</dbReference>
<dbReference type="InterPro" id="IPR009562">
    <property type="entry name" value="DUF1178"/>
</dbReference>
<keyword evidence="2" id="KW-1185">Reference proteome</keyword>